<proteinExistence type="predicted"/>
<evidence type="ECO:0000313" key="1">
    <source>
        <dbReference type="EMBL" id="KAJ4946298.1"/>
    </source>
</evidence>
<dbReference type="AlphaFoldDB" id="A0AAD6BLE2"/>
<name>A0AAD6BLE2_9TELE</name>
<gene>
    <name evidence="1" type="ORF">JOQ06_023966</name>
</gene>
<protein>
    <submittedName>
        <fullName evidence="1">Uncharacterized protein</fullName>
    </submittedName>
</protein>
<dbReference type="EMBL" id="JAPTMU010000003">
    <property type="protein sequence ID" value="KAJ4946298.1"/>
    <property type="molecule type" value="Genomic_DNA"/>
</dbReference>
<accession>A0AAD6BLE2</accession>
<reference evidence="1" key="1">
    <citation type="submission" date="2022-11" db="EMBL/GenBank/DDBJ databases">
        <title>Chromosome-level genome of Pogonophryne albipinna.</title>
        <authorList>
            <person name="Jo E."/>
        </authorList>
    </citation>
    <scope>NUCLEOTIDE SEQUENCE</scope>
    <source>
        <strain evidence="1">SGF0006</strain>
        <tissue evidence="1">Muscle</tissue>
    </source>
</reference>
<dbReference type="Proteomes" id="UP001219934">
    <property type="component" value="Unassembled WGS sequence"/>
</dbReference>
<keyword evidence="2" id="KW-1185">Reference proteome</keyword>
<evidence type="ECO:0000313" key="2">
    <source>
        <dbReference type="Proteomes" id="UP001219934"/>
    </source>
</evidence>
<comment type="caution">
    <text evidence="1">The sequence shown here is derived from an EMBL/GenBank/DDBJ whole genome shotgun (WGS) entry which is preliminary data.</text>
</comment>
<organism evidence="1 2">
    <name type="scientific">Pogonophryne albipinna</name>
    <dbReference type="NCBI Taxonomy" id="1090488"/>
    <lineage>
        <taxon>Eukaryota</taxon>
        <taxon>Metazoa</taxon>
        <taxon>Chordata</taxon>
        <taxon>Craniata</taxon>
        <taxon>Vertebrata</taxon>
        <taxon>Euteleostomi</taxon>
        <taxon>Actinopterygii</taxon>
        <taxon>Neopterygii</taxon>
        <taxon>Teleostei</taxon>
        <taxon>Neoteleostei</taxon>
        <taxon>Acanthomorphata</taxon>
        <taxon>Eupercaria</taxon>
        <taxon>Perciformes</taxon>
        <taxon>Notothenioidei</taxon>
        <taxon>Pogonophryne</taxon>
    </lineage>
</organism>
<sequence length="67" mass="7196">MELPTRVLSAAAEPASVGQPFPVTAGWNMKHLSLPDHSTYVCFLISPCDLEVEFINIPNGSSIVLIA</sequence>